<keyword evidence="1" id="KW-0966">Cell projection</keyword>
<dbReference type="Pfam" id="PF07309">
    <property type="entry name" value="FlaF"/>
    <property type="match status" value="1"/>
</dbReference>
<organism evidence="1 2">
    <name type="scientific">Ponticaulis profundi</name>
    <dbReference type="NCBI Taxonomy" id="2665222"/>
    <lineage>
        <taxon>Bacteria</taxon>
        <taxon>Pseudomonadati</taxon>
        <taxon>Pseudomonadota</taxon>
        <taxon>Alphaproteobacteria</taxon>
        <taxon>Hyphomonadales</taxon>
        <taxon>Hyphomonadaceae</taxon>
        <taxon>Ponticaulis</taxon>
    </lineage>
</organism>
<keyword evidence="1" id="KW-0282">Flagellum</keyword>
<protein>
    <submittedName>
        <fullName evidence="1">Flagellar biosynthesis regulator FlaF</fullName>
    </submittedName>
</protein>
<accession>A0ABW1S634</accession>
<evidence type="ECO:0000313" key="2">
    <source>
        <dbReference type="Proteomes" id="UP001596303"/>
    </source>
</evidence>
<sequence>MSIKAYQQTARRTENPRDIEYRLFSQVTAALVDAQKADKTEIRAKIDALDWNRRVWSAFAMDCANPDNSLPAQLRASIISLSIFVGKHTSAIMREGEDIQDLIDINRLIMQGLSGES</sequence>
<dbReference type="NCBIfam" id="NF009435">
    <property type="entry name" value="PRK12794.1"/>
    <property type="match status" value="1"/>
</dbReference>
<keyword evidence="1" id="KW-0969">Cilium</keyword>
<keyword evidence="2" id="KW-1185">Reference proteome</keyword>
<proteinExistence type="predicted"/>
<dbReference type="InterPro" id="IPR010845">
    <property type="entry name" value="FlaF"/>
</dbReference>
<dbReference type="Proteomes" id="UP001596303">
    <property type="component" value="Unassembled WGS sequence"/>
</dbReference>
<dbReference type="EMBL" id="JBHSSW010000002">
    <property type="protein sequence ID" value="MFC6196686.1"/>
    <property type="molecule type" value="Genomic_DNA"/>
</dbReference>
<evidence type="ECO:0000313" key="1">
    <source>
        <dbReference type="EMBL" id="MFC6196686.1"/>
    </source>
</evidence>
<comment type="caution">
    <text evidence="1">The sequence shown here is derived from an EMBL/GenBank/DDBJ whole genome shotgun (WGS) entry which is preliminary data.</text>
</comment>
<name>A0ABW1S634_9PROT</name>
<gene>
    <name evidence="1" type="primary">flaF</name>
    <name evidence="1" type="ORF">ACFQDM_01275</name>
</gene>
<dbReference type="RefSeq" id="WP_377374425.1">
    <property type="nucleotide sequence ID" value="NZ_JBHSSW010000002.1"/>
</dbReference>
<reference evidence="2" key="1">
    <citation type="journal article" date="2019" name="Int. J. Syst. Evol. Microbiol.">
        <title>The Global Catalogue of Microorganisms (GCM) 10K type strain sequencing project: providing services to taxonomists for standard genome sequencing and annotation.</title>
        <authorList>
            <consortium name="The Broad Institute Genomics Platform"/>
            <consortium name="The Broad Institute Genome Sequencing Center for Infectious Disease"/>
            <person name="Wu L."/>
            <person name="Ma J."/>
        </authorList>
    </citation>
    <scope>NUCLEOTIDE SEQUENCE [LARGE SCALE GENOMIC DNA]</scope>
    <source>
        <strain evidence="2">CGMCC-1.15741</strain>
    </source>
</reference>